<evidence type="ECO:0000313" key="2">
    <source>
        <dbReference type="Proteomes" id="UP000811545"/>
    </source>
</evidence>
<evidence type="ECO:0000313" key="1">
    <source>
        <dbReference type="EMBL" id="MBT9146117.1"/>
    </source>
</evidence>
<dbReference type="AlphaFoldDB" id="A0A9E2BIE6"/>
<accession>A0A9E2BIE6</accession>
<protein>
    <submittedName>
        <fullName evidence="1">Uncharacterized protein</fullName>
    </submittedName>
</protein>
<gene>
    <name evidence="1" type="ORF">DDT42_01997</name>
</gene>
<reference evidence="1 2" key="1">
    <citation type="journal article" date="2021" name="bioRxiv">
        <title>Unique metabolic strategies in Hadean analogues reveal hints for primordial physiology.</title>
        <authorList>
            <person name="Nobu M.K."/>
            <person name="Nakai R."/>
            <person name="Tamazawa S."/>
            <person name="Mori H."/>
            <person name="Toyoda A."/>
            <person name="Ijiri A."/>
            <person name="Suzuki S."/>
            <person name="Kurokawa K."/>
            <person name="Kamagata Y."/>
            <person name="Tamaki H."/>
        </authorList>
    </citation>
    <scope>NUCLEOTIDE SEQUENCE [LARGE SCALE GENOMIC DNA]</scope>
    <source>
        <strain evidence="1">BS525</strain>
    </source>
</reference>
<comment type="caution">
    <text evidence="1">The sequence shown here is derived from an EMBL/GenBank/DDBJ whole genome shotgun (WGS) entry which is preliminary data.</text>
</comment>
<dbReference type="EMBL" id="QLTW01000325">
    <property type="protein sequence ID" value="MBT9146117.1"/>
    <property type="molecule type" value="Genomic_DNA"/>
</dbReference>
<dbReference type="Proteomes" id="UP000811545">
    <property type="component" value="Unassembled WGS sequence"/>
</dbReference>
<sequence length="99" mass="11877">MSSNNQENHLLMMKVVCNQATLLEKEHLFIKLLKEAKLRKSYWQLYQTNRLLSENKKVIWRKENNRYSHFSSEPDLDLSLVLEYSKTQNQLTKAIHLNK</sequence>
<organism evidence="1 2">
    <name type="scientific">Psychracetigena formicireducens</name>
    <dbReference type="NCBI Taxonomy" id="2986056"/>
    <lineage>
        <taxon>Bacteria</taxon>
        <taxon>Bacillati</taxon>
        <taxon>Candidatus Lithacetigenota</taxon>
        <taxon>Candidatus Psychracetigena</taxon>
    </lineage>
</organism>
<proteinExistence type="predicted"/>
<name>A0A9E2BIE6_PSYF1</name>